<evidence type="ECO:0000313" key="13">
    <source>
        <dbReference type="EMBL" id="CAB0000090.1"/>
    </source>
</evidence>
<name>A0A7R8C316_CALJA</name>
<dbReference type="GO" id="GO:0098586">
    <property type="term" value="P:cellular response to virus"/>
    <property type="evidence" value="ECO:0007669"/>
    <property type="project" value="UniProtKB-ARBA"/>
</dbReference>
<dbReference type="GO" id="GO:0071359">
    <property type="term" value="P:cellular response to dsRNA"/>
    <property type="evidence" value="ECO:0007669"/>
    <property type="project" value="UniProtKB-ARBA"/>
</dbReference>
<keyword evidence="6" id="KW-0732">Signal</keyword>
<dbReference type="GO" id="GO:0045321">
    <property type="term" value="P:leukocyte activation"/>
    <property type="evidence" value="ECO:0007669"/>
    <property type="project" value="UniProtKB-ARBA"/>
</dbReference>
<accession>A0A7R8C316</accession>
<dbReference type="GO" id="GO:0005125">
    <property type="term" value="F:cytokine activity"/>
    <property type="evidence" value="ECO:0007669"/>
    <property type="project" value="UniProtKB-KW"/>
</dbReference>
<dbReference type="KEGG" id="cjc:100388391"/>
<dbReference type="Gene3D" id="1.20.1250.10">
    <property type="match status" value="1"/>
</dbReference>
<dbReference type="FunFam" id="1.20.1250.10:FF:000026">
    <property type="entry name" value="Interferon beta"/>
    <property type="match status" value="1"/>
</dbReference>
<protein>
    <recommendedName>
        <fullName evidence="10">Interferon beta</fullName>
    </recommendedName>
</protein>
<sequence>MEKGHSNCNLWKTALAQEVVGDTVSVFIMTRKCLLQIALLLCFSTTAISMSGNLLGFLQRRSNFQSQKLLWQLNGRLEYCLKDRMNFEVPKEITQPQQLQKEDAALIIYEMLENIFTIFRGDFSRTGWNETIVENLLANVYQHAEHLNTILKEKWEEKEFTRGKFMSTLYLKRYYGRILHYLKAKEYSHCAWTIVRVEMLRNFYFINRLTSYL</sequence>
<keyword evidence="8" id="KW-1015">Disulfide bond</keyword>
<keyword evidence="5" id="KW-0964">Secreted</keyword>
<dbReference type="PROSITE" id="PS00252">
    <property type="entry name" value="INTERFERON_A_B_D"/>
    <property type="match status" value="1"/>
</dbReference>
<dbReference type="GO" id="GO:0002683">
    <property type="term" value="P:negative regulation of immune system process"/>
    <property type="evidence" value="ECO:0007669"/>
    <property type="project" value="UniProtKB-ARBA"/>
</dbReference>
<dbReference type="GO" id="GO:0009893">
    <property type="term" value="P:positive regulation of metabolic process"/>
    <property type="evidence" value="ECO:0007669"/>
    <property type="project" value="UniProtKB-ARBA"/>
</dbReference>
<dbReference type="PANTHER" id="PTHR11691:SF73">
    <property type="entry name" value="INTERFERON BETA"/>
    <property type="match status" value="1"/>
</dbReference>
<dbReference type="OrthoDB" id="8922121at2759"/>
<evidence type="ECO:0000256" key="11">
    <source>
        <dbReference type="RuleBase" id="RU000436"/>
    </source>
</evidence>
<dbReference type="GO" id="GO:0005126">
    <property type="term" value="F:cytokine receptor binding"/>
    <property type="evidence" value="ECO:0007669"/>
    <property type="project" value="InterPro"/>
</dbReference>
<dbReference type="GO" id="GO:0006955">
    <property type="term" value="P:immune response"/>
    <property type="evidence" value="ECO:0007669"/>
    <property type="project" value="UniProtKB-ARBA"/>
</dbReference>
<organism evidence="13">
    <name type="scientific">Callithrix jacchus</name>
    <name type="common">White-tufted-ear marmoset</name>
    <name type="synonym">Simia Jacchus</name>
    <dbReference type="NCBI Taxonomy" id="9483"/>
    <lineage>
        <taxon>Eukaryota</taxon>
        <taxon>Metazoa</taxon>
        <taxon>Chordata</taxon>
        <taxon>Craniata</taxon>
        <taxon>Vertebrata</taxon>
        <taxon>Euteleostomi</taxon>
        <taxon>Mammalia</taxon>
        <taxon>Eutheria</taxon>
        <taxon>Euarchontoglires</taxon>
        <taxon>Primates</taxon>
        <taxon>Haplorrhini</taxon>
        <taxon>Platyrrhini</taxon>
        <taxon>Cebidae</taxon>
        <taxon>Callitrichinae</taxon>
        <taxon>Callithrix</taxon>
        <taxon>Callithrix</taxon>
    </lineage>
</organism>
<comment type="similarity">
    <text evidence="2 11">Belongs to the alpha/beta interferon family.</text>
</comment>
<dbReference type="AlphaFoldDB" id="A0A7R8C316"/>
<keyword evidence="4 11" id="KW-0202">Cytokine</keyword>
<dbReference type="GO" id="GO:0005615">
    <property type="term" value="C:extracellular space"/>
    <property type="evidence" value="ECO:0007669"/>
    <property type="project" value="UniProtKB-KW"/>
</dbReference>
<evidence type="ECO:0000256" key="6">
    <source>
        <dbReference type="ARBA" id="ARBA00022729"/>
    </source>
</evidence>
<evidence type="ECO:0000256" key="8">
    <source>
        <dbReference type="ARBA" id="ARBA00023157"/>
    </source>
</evidence>
<evidence type="ECO:0000256" key="3">
    <source>
        <dbReference type="ARBA" id="ARBA00011245"/>
    </source>
</evidence>
<evidence type="ECO:0000256" key="10">
    <source>
        <dbReference type="ARBA" id="ARBA00073109"/>
    </source>
</evidence>
<keyword evidence="7 11" id="KW-0051">Antiviral defense</keyword>
<dbReference type="InterPro" id="IPR009079">
    <property type="entry name" value="4_helix_cytokine-like_core"/>
</dbReference>
<comment type="subunit">
    <text evidence="3">Monomer.</text>
</comment>
<dbReference type="Pfam" id="PF00143">
    <property type="entry name" value="Interferon"/>
    <property type="match status" value="1"/>
</dbReference>
<evidence type="ECO:0000256" key="5">
    <source>
        <dbReference type="ARBA" id="ARBA00022525"/>
    </source>
</evidence>
<dbReference type="PANTHER" id="PTHR11691">
    <property type="entry name" value="TYPE I INTERFERON"/>
    <property type="match status" value="1"/>
</dbReference>
<dbReference type="InterPro" id="IPR000471">
    <property type="entry name" value="Interferon_alpha/beta/delta"/>
</dbReference>
<reference evidence="13" key="1">
    <citation type="journal article" date="2020" name="Genomics">
        <title>Comparative genomic analysis of eutherian interferon genes.</title>
        <authorList>
            <person name="Premzl M."/>
        </authorList>
    </citation>
    <scope>NUCLEOTIDE SEQUENCE</scope>
</reference>
<evidence type="ECO:0000256" key="1">
    <source>
        <dbReference type="ARBA" id="ARBA00004613"/>
    </source>
</evidence>
<comment type="subcellular location">
    <subcellularLocation>
        <location evidence="1">Secreted</location>
    </subcellularLocation>
</comment>
<dbReference type="GO" id="GO:0051241">
    <property type="term" value="P:negative regulation of multicellular organismal process"/>
    <property type="evidence" value="ECO:0007669"/>
    <property type="project" value="UniProtKB-ARBA"/>
</dbReference>
<gene>
    <name evidence="13" type="primary">IF1DA1</name>
</gene>
<evidence type="ECO:0000256" key="2">
    <source>
        <dbReference type="ARBA" id="ARBA00011033"/>
    </source>
</evidence>
<dbReference type="EMBL" id="LR760949">
    <property type="protein sequence ID" value="CAB0000090.1"/>
    <property type="molecule type" value="Genomic_DNA"/>
</dbReference>
<evidence type="ECO:0000256" key="9">
    <source>
        <dbReference type="ARBA" id="ARBA00023180"/>
    </source>
</evidence>
<keyword evidence="9" id="KW-0325">Glycoprotein</keyword>
<dbReference type="SUPFAM" id="SSF47266">
    <property type="entry name" value="4-helical cytokines"/>
    <property type="match status" value="1"/>
</dbReference>
<evidence type="ECO:0000256" key="12">
    <source>
        <dbReference type="SAM" id="Phobius"/>
    </source>
</evidence>
<dbReference type="SMART" id="SM00076">
    <property type="entry name" value="IFabd"/>
    <property type="match status" value="1"/>
</dbReference>
<keyword evidence="12" id="KW-1133">Transmembrane helix</keyword>
<dbReference type="GO" id="GO:0051607">
    <property type="term" value="P:defense response to virus"/>
    <property type="evidence" value="ECO:0007669"/>
    <property type="project" value="UniProtKB-KW"/>
</dbReference>
<proteinExistence type="inferred from homology"/>
<evidence type="ECO:0000256" key="4">
    <source>
        <dbReference type="ARBA" id="ARBA00022514"/>
    </source>
</evidence>
<feature type="transmembrane region" description="Helical" evidence="12">
    <location>
        <begin position="34"/>
        <end position="58"/>
    </location>
</feature>
<evidence type="ECO:0000256" key="7">
    <source>
        <dbReference type="ARBA" id="ARBA00023118"/>
    </source>
</evidence>
<dbReference type="CDD" id="cd00095">
    <property type="entry name" value="IFab"/>
    <property type="match status" value="1"/>
</dbReference>
<dbReference type="PRINTS" id="PR00266">
    <property type="entry name" value="INTERFERONAB"/>
</dbReference>
<keyword evidence="12" id="KW-0812">Transmembrane</keyword>
<dbReference type="SMR" id="A0A7R8C316"/>
<keyword evidence="12" id="KW-0472">Membrane</keyword>